<dbReference type="Proteomes" id="UP001055811">
    <property type="component" value="Linkage Group LG03"/>
</dbReference>
<evidence type="ECO:0000313" key="1">
    <source>
        <dbReference type="EMBL" id="KAI3767331.1"/>
    </source>
</evidence>
<keyword evidence="2" id="KW-1185">Reference proteome</keyword>
<gene>
    <name evidence="1" type="ORF">L2E82_17426</name>
</gene>
<evidence type="ECO:0000313" key="2">
    <source>
        <dbReference type="Proteomes" id="UP001055811"/>
    </source>
</evidence>
<comment type="caution">
    <text evidence="1">The sequence shown here is derived from an EMBL/GenBank/DDBJ whole genome shotgun (WGS) entry which is preliminary data.</text>
</comment>
<accession>A0ACB9F8R2</accession>
<protein>
    <submittedName>
        <fullName evidence="1">Uncharacterized protein</fullName>
    </submittedName>
</protein>
<organism evidence="1 2">
    <name type="scientific">Cichorium intybus</name>
    <name type="common">Chicory</name>
    <dbReference type="NCBI Taxonomy" id="13427"/>
    <lineage>
        <taxon>Eukaryota</taxon>
        <taxon>Viridiplantae</taxon>
        <taxon>Streptophyta</taxon>
        <taxon>Embryophyta</taxon>
        <taxon>Tracheophyta</taxon>
        <taxon>Spermatophyta</taxon>
        <taxon>Magnoliopsida</taxon>
        <taxon>eudicotyledons</taxon>
        <taxon>Gunneridae</taxon>
        <taxon>Pentapetalae</taxon>
        <taxon>asterids</taxon>
        <taxon>campanulids</taxon>
        <taxon>Asterales</taxon>
        <taxon>Asteraceae</taxon>
        <taxon>Cichorioideae</taxon>
        <taxon>Cichorieae</taxon>
        <taxon>Cichoriinae</taxon>
        <taxon>Cichorium</taxon>
    </lineage>
</organism>
<reference evidence="2" key="1">
    <citation type="journal article" date="2022" name="Mol. Ecol. Resour.">
        <title>The genomes of chicory, endive, great burdock and yacon provide insights into Asteraceae palaeo-polyploidization history and plant inulin production.</title>
        <authorList>
            <person name="Fan W."/>
            <person name="Wang S."/>
            <person name="Wang H."/>
            <person name="Wang A."/>
            <person name="Jiang F."/>
            <person name="Liu H."/>
            <person name="Zhao H."/>
            <person name="Xu D."/>
            <person name="Zhang Y."/>
        </authorList>
    </citation>
    <scope>NUCLEOTIDE SEQUENCE [LARGE SCALE GENOMIC DNA]</scope>
    <source>
        <strain evidence="2">cv. Punajuju</strain>
    </source>
</reference>
<sequence>MRTRRGEQSSPLQFDFEIERTARKLRARRRLNIMNFSQVSSSPVSVAQDPSGEATGRRPLNQTAFSFLA</sequence>
<reference evidence="1 2" key="2">
    <citation type="journal article" date="2022" name="Mol. Ecol. Resour.">
        <title>The genomes of chicory, endive, great burdock and yacon provide insights into Asteraceae paleo-polyploidization history and plant inulin production.</title>
        <authorList>
            <person name="Fan W."/>
            <person name="Wang S."/>
            <person name="Wang H."/>
            <person name="Wang A."/>
            <person name="Jiang F."/>
            <person name="Liu H."/>
            <person name="Zhao H."/>
            <person name="Xu D."/>
            <person name="Zhang Y."/>
        </authorList>
    </citation>
    <scope>NUCLEOTIDE SEQUENCE [LARGE SCALE GENOMIC DNA]</scope>
    <source>
        <strain evidence="2">cv. Punajuju</strain>
        <tissue evidence="1">Leaves</tissue>
    </source>
</reference>
<name>A0ACB9F8R2_CICIN</name>
<proteinExistence type="predicted"/>
<dbReference type="EMBL" id="CM042011">
    <property type="protein sequence ID" value="KAI3767331.1"/>
    <property type="molecule type" value="Genomic_DNA"/>
</dbReference>